<keyword evidence="1" id="KW-0175">Coiled coil</keyword>
<dbReference type="AlphaFoldDB" id="E0U9V4"/>
<keyword evidence="3" id="KW-1185">Reference proteome</keyword>
<dbReference type="InterPro" id="IPR019734">
    <property type="entry name" value="TPR_rpt"/>
</dbReference>
<protein>
    <submittedName>
        <fullName evidence="2">Uncharacterized protein</fullName>
    </submittedName>
</protein>
<feature type="coiled-coil region" evidence="1">
    <location>
        <begin position="443"/>
        <end position="471"/>
    </location>
</feature>
<evidence type="ECO:0000313" key="3">
    <source>
        <dbReference type="Proteomes" id="UP000008206"/>
    </source>
</evidence>
<accession>E0U9V4</accession>
<dbReference type="SUPFAM" id="SSF48452">
    <property type="entry name" value="TPR-like"/>
    <property type="match status" value="1"/>
</dbReference>
<dbReference type="SMART" id="SM00028">
    <property type="entry name" value="TPR"/>
    <property type="match status" value="5"/>
</dbReference>
<dbReference type="Proteomes" id="UP000008206">
    <property type="component" value="Chromosome"/>
</dbReference>
<evidence type="ECO:0000256" key="1">
    <source>
        <dbReference type="SAM" id="Coils"/>
    </source>
</evidence>
<evidence type="ECO:0000313" key="2">
    <source>
        <dbReference type="EMBL" id="ADN15024.1"/>
    </source>
</evidence>
<dbReference type="Gene3D" id="1.25.40.10">
    <property type="entry name" value="Tetratricopeptide repeat domain"/>
    <property type="match status" value="2"/>
</dbReference>
<dbReference type="InterPro" id="IPR011990">
    <property type="entry name" value="TPR-like_helical_dom_sf"/>
</dbReference>
<dbReference type="EMBL" id="CP002198">
    <property type="protein sequence ID" value="ADN15024.1"/>
    <property type="molecule type" value="Genomic_DNA"/>
</dbReference>
<sequence length="733" mass="83484">MKKRLLLIILPCLGSLTLIALSYGKERIINPVSVATVSQKNHQTESLKNSIAQEEKIDSDISNIVRKALELGYYHYARQQIKLVEDLPLQVQLLRELTDAYLAVGQTEEAYSIVNQAVTLDKESGSFDPLTWCKDWLLTGQEERVKDLIQNLDKTSEQAAQIRLSLAQSYFQVGNIAKAFQLVQLIPVDTVFVPDDYPNPINELLQGIIDQALQENNKDLAAQVALSFPGKIEQVIALRKIAHQYFQEKNWTKGKEKLSQALTIAKTIDAIPVIQDRHSFWSEPNANLLLQLAQDYYELGERQKALEILALAQESIQNFKTQFTFDVVVWNRSKALQELAAYYLNFGENRQALAILDLATEEAKKFRRKREVLIQELLTIATTYVQIGQKNKAELLWQDAFYKLEIIDPKSAELVLKTARVAILVGHKEEGIKLVEQTQSFLMQLEIAALAEEEKSMEKLAEKKLQEINQLPFNDDKIISLEQVALSLAENPKIALKFSGKIKNPLDQAYLLVAIAKNYAQKNNWNIANNLLKQAVAAAETIPEQQQREEWFIETTNRLIAINQVDEHLVDEAQGTIPLWQLQVAQKIVEKSNLSTLRAKVNLKLLQTKMMDNNEESALNSLKKNLKYFQKASLKKEFNKEFLNLFKLAIKSNKNDVALFLAENIFDKDYKIVALRQAAQKYAVNGNKEKAKKILSEVMKIAQTINDSSRNQELIKGITEQQEKIAGQRQQRT</sequence>
<organism evidence="2 3">
    <name type="scientific">Gloeothece verrucosa (strain PCC 7822)</name>
    <name type="common">Cyanothece sp. (strain PCC 7822)</name>
    <dbReference type="NCBI Taxonomy" id="497965"/>
    <lineage>
        <taxon>Bacteria</taxon>
        <taxon>Bacillati</taxon>
        <taxon>Cyanobacteriota</taxon>
        <taxon>Cyanophyceae</taxon>
        <taxon>Oscillatoriophycideae</taxon>
        <taxon>Chroococcales</taxon>
        <taxon>Aphanothecaceae</taxon>
        <taxon>Gloeothece</taxon>
        <taxon>Gloeothece verrucosa</taxon>
    </lineage>
</organism>
<gene>
    <name evidence="2" type="ordered locus">Cyan7822_3069</name>
</gene>
<reference evidence="3" key="1">
    <citation type="journal article" date="2011" name="MBio">
        <title>Novel metabolic attributes of the genus Cyanothece, comprising a group of unicellular nitrogen-fixing Cyanobacteria.</title>
        <authorList>
            <person name="Bandyopadhyay A."/>
            <person name="Elvitigala T."/>
            <person name="Welsh E."/>
            <person name="Stockel J."/>
            <person name="Liberton M."/>
            <person name="Min H."/>
            <person name="Sherman L.A."/>
            <person name="Pakrasi H.B."/>
        </authorList>
    </citation>
    <scope>NUCLEOTIDE SEQUENCE [LARGE SCALE GENOMIC DNA]</scope>
    <source>
        <strain evidence="3">PCC 7822</strain>
    </source>
</reference>
<dbReference type="KEGG" id="cyj:Cyan7822_3069"/>
<dbReference type="eggNOG" id="ENOG5030QNB">
    <property type="taxonomic scope" value="Bacteria"/>
</dbReference>
<dbReference type="HOGENOM" id="CLU_378004_0_0_3"/>
<name>E0U9V4_GLOV7</name>
<dbReference type="OrthoDB" id="581001at2"/>
<proteinExistence type="predicted"/>